<dbReference type="Proteomes" id="UP000629365">
    <property type="component" value="Unassembled WGS sequence"/>
</dbReference>
<dbReference type="SUPFAM" id="SSF51556">
    <property type="entry name" value="Metallo-dependent hydrolases"/>
    <property type="match status" value="1"/>
</dbReference>
<keyword evidence="3" id="KW-1185">Reference proteome</keyword>
<feature type="domain" description="Amidohydrolase 3" evidence="1">
    <location>
        <begin position="48"/>
        <end position="516"/>
    </location>
</feature>
<dbReference type="RefSeq" id="WP_188434920.1">
    <property type="nucleotide sequence ID" value="NZ_BMCM01000001.1"/>
</dbReference>
<dbReference type="Gene3D" id="3.20.20.140">
    <property type="entry name" value="Metal-dependent hydrolases"/>
    <property type="match status" value="2"/>
</dbReference>
<dbReference type="InterPro" id="IPR032466">
    <property type="entry name" value="Metal_Hydrolase"/>
</dbReference>
<gene>
    <name evidence="2" type="ORF">GCM10007269_04600</name>
</gene>
<evidence type="ECO:0000313" key="3">
    <source>
        <dbReference type="Proteomes" id="UP000629365"/>
    </source>
</evidence>
<dbReference type="Pfam" id="PF07969">
    <property type="entry name" value="Amidohydro_3"/>
    <property type="match status" value="1"/>
</dbReference>
<dbReference type="InterPro" id="IPR050378">
    <property type="entry name" value="Metallo-dep_Hydrolases_sf"/>
</dbReference>
<dbReference type="EMBL" id="BMCM01000001">
    <property type="protein sequence ID" value="GGD64405.1"/>
    <property type="molecule type" value="Genomic_DNA"/>
</dbReference>
<evidence type="ECO:0000259" key="1">
    <source>
        <dbReference type="Pfam" id="PF07969"/>
    </source>
</evidence>
<accession>A0ABQ1RAX8</accession>
<dbReference type="PANTHER" id="PTHR11647:SF1">
    <property type="entry name" value="COLLAPSIN RESPONSE MEDIATOR PROTEIN"/>
    <property type="match status" value="1"/>
</dbReference>
<dbReference type="SUPFAM" id="SSF51338">
    <property type="entry name" value="Composite domain of metallo-dependent hydrolases"/>
    <property type="match status" value="1"/>
</dbReference>
<evidence type="ECO:0000313" key="2">
    <source>
        <dbReference type="EMBL" id="GGD64405.1"/>
    </source>
</evidence>
<dbReference type="InterPro" id="IPR011059">
    <property type="entry name" value="Metal-dep_hydrolase_composite"/>
</dbReference>
<comment type="caution">
    <text evidence="2">The sequence shown here is derived from an EMBL/GenBank/DDBJ whole genome shotgun (WGS) entry which is preliminary data.</text>
</comment>
<sequence length="542" mass="56922">MTDGPIPRIVLRGGSVVGEHDTTRADVLVLDGRIAVVGEVAAEPDDHVIDCTDRLIMPGFIDAHSHADGLLTGRADDAGVQRALLRQGVTTIIAGQDGVSYAPGDGAYATEYFGAINGPFAGYTGGGIADYLAAIDGSSRLNAAVLIPAGTVRWEVCGRSQEPADAAQLAAMAELVAQGMADGAVGLSTGLDYVPGLFQDADEIAALCAHVARAGGVYVSHMRGGYERNAAAGIDEIAAIAERAGTASGAPLAVHVSHFHADADIVIGQMDALAARGLQATFDAYPYIRGCSLMSMPLLPPDLTAQPVDDVLVALADSDERERLRRDWFPRIDGNPSLGPDWPHMLTLAHVPAAEYDWTHGLKIAIAAEKANTDPISFALDVLAATRLRANVVMAVAHERPASELAKIFAHPSHVAGSDGIFIGAHPHPRARGTFSCYLREYVRELGTWSWGDAARHLSRTTADRFGLGRRGVVEPGAVADLVVVDPRIVADRATYAEPLREAIGIDDVLVAGVPVLAGGELTAALPGRGLRRDALDREDVV</sequence>
<name>A0ABQ1RAX8_9MICO</name>
<protein>
    <submittedName>
        <fullName evidence="2">N-acyl-D-aspartate/D-glutamate deacylase</fullName>
    </submittedName>
</protein>
<reference evidence="3" key="1">
    <citation type="journal article" date="2019" name="Int. J. Syst. Evol. Microbiol.">
        <title>The Global Catalogue of Microorganisms (GCM) 10K type strain sequencing project: providing services to taxonomists for standard genome sequencing and annotation.</title>
        <authorList>
            <consortium name="The Broad Institute Genomics Platform"/>
            <consortium name="The Broad Institute Genome Sequencing Center for Infectious Disease"/>
            <person name="Wu L."/>
            <person name="Ma J."/>
        </authorList>
    </citation>
    <scope>NUCLEOTIDE SEQUENCE [LARGE SCALE GENOMIC DNA]</scope>
    <source>
        <strain evidence="3">CCM 7640</strain>
    </source>
</reference>
<dbReference type="PANTHER" id="PTHR11647">
    <property type="entry name" value="HYDRANTOINASE/DIHYDROPYRIMIDINASE FAMILY MEMBER"/>
    <property type="match status" value="1"/>
</dbReference>
<organism evidence="2 3">
    <name type="scientific">Microbacterium murale</name>
    <dbReference type="NCBI Taxonomy" id="1081040"/>
    <lineage>
        <taxon>Bacteria</taxon>
        <taxon>Bacillati</taxon>
        <taxon>Actinomycetota</taxon>
        <taxon>Actinomycetes</taxon>
        <taxon>Micrococcales</taxon>
        <taxon>Microbacteriaceae</taxon>
        <taxon>Microbacterium</taxon>
    </lineage>
</organism>
<proteinExistence type="predicted"/>
<dbReference type="InterPro" id="IPR013108">
    <property type="entry name" value="Amidohydro_3"/>
</dbReference>